<evidence type="ECO:0000259" key="3">
    <source>
        <dbReference type="Pfam" id="PF03816"/>
    </source>
</evidence>
<dbReference type="Proteomes" id="UP000029579">
    <property type="component" value="Unassembled WGS sequence"/>
</dbReference>
<keyword evidence="2" id="KW-0812">Transmembrane</keyword>
<feature type="transmembrane region" description="Helical" evidence="2">
    <location>
        <begin position="12"/>
        <end position="32"/>
    </location>
</feature>
<evidence type="ECO:0000313" key="5">
    <source>
        <dbReference type="Proteomes" id="UP000029579"/>
    </source>
</evidence>
<gene>
    <name evidence="4" type="ORF">HMPREF1630_07980</name>
</gene>
<dbReference type="NCBIfam" id="TIGR00350">
    <property type="entry name" value="lytR_cpsA_psr"/>
    <property type="match status" value="1"/>
</dbReference>
<dbReference type="EMBL" id="JRMW01000041">
    <property type="protein sequence ID" value="KGF03209.1"/>
    <property type="molecule type" value="Genomic_DNA"/>
</dbReference>
<dbReference type="RefSeq" id="WP_037328557.1">
    <property type="nucleotide sequence ID" value="NZ_JRMW01000041.1"/>
</dbReference>
<dbReference type="InterPro" id="IPR004474">
    <property type="entry name" value="LytR_CpsA_psr"/>
</dbReference>
<dbReference type="OrthoDB" id="305468at2"/>
<keyword evidence="2" id="KW-0472">Membrane</keyword>
<dbReference type="PANTHER" id="PTHR33392">
    <property type="entry name" value="POLYISOPRENYL-TEICHOIC ACID--PEPTIDOGLYCAN TEICHOIC ACID TRANSFERASE TAGU"/>
    <property type="match status" value="1"/>
</dbReference>
<dbReference type="AlphaFoldDB" id="A0A095Z409"/>
<dbReference type="Pfam" id="PF03816">
    <property type="entry name" value="LytR_cpsA_psr"/>
    <property type="match status" value="1"/>
</dbReference>
<organism evidence="4 5">
    <name type="scientific">Anaerococcus lactolyticus S7-1-13</name>
    <dbReference type="NCBI Taxonomy" id="1284686"/>
    <lineage>
        <taxon>Bacteria</taxon>
        <taxon>Bacillati</taxon>
        <taxon>Bacillota</taxon>
        <taxon>Tissierellia</taxon>
        <taxon>Tissierellales</taxon>
        <taxon>Peptoniphilaceae</taxon>
        <taxon>Anaerococcus</taxon>
    </lineage>
</organism>
<keyword evidence="2" id="KW-1133">Transmembrane helix</keyword>
<evidence type="ECO:0000313" key="4">
    <source>
        <dbReference type="EMBL" id="KGF03209.1"/>
    </source>
</evidence>
<dbReference type="PANTHER" id="PTHR33392:SF6">
    <property type="entry name" value="POLYISOPRENYL-TEICHOIC ACID--PEPTIDOGLYCAN TEICHOIC ACID TRANSFERASE TAGU"/>
    <property type="match status" value="1"/>
</dbReference>
<sequence>MENKFIRIIKSIIIFLLFVVVFAAGFLLLGFFKGQNIDNPLADIVGQKDESLILLAGVDSTGEDTGTRTDTLMLIKANSKDNSVDMISIPRDSYVSINGKMDKINAAHSYGGIDLTMDVVRNFLGINLDKYMVISFEAVIKGIDALGGMDVDVSDKVGAAMGISPGVHKMTGDQVLSYVRFRKGYQNADLGRINTQQDFLKQFIKESSKIENLPKLPKVYQAMKPYIKTNMSLKELSSLAMKFKSVDSSKLNSVRLEGEGFNMGGISYYKIYPESIENIRTTYLNSFLRN</sequence>
<proteinExistence type="inferred from homology"/>
<accession>A0A095Z409</accession>
<dbReference type="Gene3D" id="3.40.630.190">
    <property type="entry name" value="LCP protein"/>
    <property type="match status" value="1"/>
</dbReference>
<protein>
    <submittedName>
        <fullName evidence="4">Transcriptional regulator</fullName>
    </submittedName>
</protein>
<evidence type="ECO:0000256" key="2">
    <source>
        <dbReference type="SAM" id="Phobius"/>
    </source>
</evidence>
<feature type="domain" description="Cell envelope-related transcriptional attenuator" evidence="3">
    <location>
        <begin position="68"/>
        <end position="207"/>
    </location>
</feature>
<dbReference type="eggNOG" id="COG1316">
    <property type="taxonomic scope" value="Bacteria"/>
</dbReference>
<comment type="caution">
    <text evidence="4">The sequence shown here is derived from an EMBL/GenBank/DDBJ whole genome shotgun (WGS) entry which is preliminary data.</text>
</comment>
<name>A0A095Z409_9FIRM</name>
<dbReference type="InterPro" id="IPR050922">
    <property type="entry name" value="LytR/CpsA/Psr_CW_biosynth"/>
</dbReference>
<reference evidence="4 5" key="1">
    <citation type="submission" date="2014-07" db="EMBL/GenBank/DDBJ databases">
        <authorList>
            <person name="McCorrison J."/>
            <person name="Sanka R."/>
            <person name="Torralba M."/>
            <person name="Gillis M."/>
            <person name="Haft D.H."/>
            <person name="Methe B."/>
            <person name="Sutton G."/>
            <person name="Nelson K.E."/>
        </authorList>
    </citation>
    <scope>NUCLEOTIDE SEQUENCE [LARGE SCALE GENOMIC DNA]</scope>
    <source>
        <strain evidence="4 5">S7-1-13</strain>
    </source>
</reference>
<comment type="similarity">
    <text evidence="1">Belongs to the LytR/CpsA/Psr (LCP) family.</text>
</comment>
<evidence type="ECO:0000256" key="1">
    <source>
        <dbReference type="ARBA" id="ARBA00006068"/>
    </source>
</evidence>